<accession>A0A392SZB8</accession>
<reference evidence="1 2" key="1">
    <citation type="journal article" date="2018" name="Front. Plant Sci.">
        <title>Red Clover (Trifolium pratense) and Zigzag Clover (T. medium) - A Picture of Genomic Similarities and Differences.</title>
        <authorList>
            <person name="Dluhosova J."/>
            <person name="Istvanek J."/>
            <person name="Nedelnik J."/>
            <person name="Repkova J."/>
        </authorList>
    </citation>
    <scope>NUCLEOTIDE SEQUENCE [LARGE SCALE GENOMIC DNA]</scope>
    <source>
        <strain evidence="2">cv. 10/8</strain>
        <tissue evidence="1">Leaf</tissue>
    </source>
</reference>
<dbReference type="EMBL" id="LXQA010460311">
    <property type="protein sequence ID" value="MCI53246.1"/>
    <property type="molecule type" value="Genomic_DNA"/>
</dbReference>
<protein>
    <submittedName>
        <fullName evidence="1">Uncharacterized protein</fullName>
    </submittedName>
</protein>
<dbReference type="AlphaFoldDB" id="A0A392SZB8"/>
<organism evidence="1 2">
    <name type="scientific">Trifolium medium</name>
    <dbReference type="NCBI Taxonomy" id="97028"/>
    <lineage>
        <taxon>Eukaryota</taxon>
        <taxon>Viridiplantae</taxon>
        <taxon>Streptophyta</taxon>
        <taxon>Embryophyta</taxon>
        <taxon>Tracheophyta</taxon>
        <taxon>Spermatophyta</taxon>
        <taxon>Magnoliopsida</taxon>
        <taxon>eudicotyledons</taxon>
        <taxon>Gunneridae</taxon>
        <taxon>Pentapetalae</taxon>
        <taxon>rosids</taxon>
        <taxon>fabids</taxon>
        <taxon>Fabales</taxon>
        <taxon>Fabaceae</taxon>
        <taxon>Papilionoideae</taxon>
        <taxon>50 kb inversion clade</taxon>
        <taxon>NPAAA clade</taxon>
        <taxon>Hologalegina</taxon>
        <taxon>IRL clade</taxon>
        <taxon>Trifolieae</taxon>
        <taxon>Trifolium</taxon>
    </lineage>
</organism>
<evidence type="ECO:0000313" key="2">
    <source>
        <dbReference type="Proteomes" id="UP000265520"/>
    </source>
</evidence>
<comment type="caution">
    <text evidence="1">The sequence shown here is derived from an EMBL/GenBank/DDBJ whole genome shotgun (WGS) entry which is preliminary data.</text>
</comment>
<proteinExistence type="predicted"/>
<feature type="non-terminal residue" evidence="1">
    <location>
        <position position="52"/>
    </location>
</feature>
<dbReference type="Proteomes" id="UP000265520">
    <property type="component" value="Unassembled WGS sequence"/>
</dbReference>
<keyword evidence="2" id="KW-1185">Reference proteome</keyword>
<evidence type="ECO:0000313" key="1">
    <source>
        <dbReference type="EMBL" id="MCI53246.1"/>
    </source>
</evidence>
<name>A0A392SZB8_9FABA</name>
<sequence>MKKEEKIWEEESHMTRGERRSMKVAVVEEEEAMEIVSNVDCRVIVSLNVQVK</sequence>